<accession>A0A9J5ZJM8</accession>
<sequence>MNISILLRHSGIWVSDVNYEGYKVDQIVIGQSITFMNLKALILAELEIDGVRKDIAIRYIVAENLEIVCMKGTKRDMEALALAESRICDLDYIPKLNATNYITDSNSTDVKTGQLYKDKGTLINERALEMLKGKPSDGYKQMPRYIWMLNKVYPNSYIRMQKTENNQFMYLFIALRPLMRGFDYCRPVVVVDGAHHGGDYKGTFVSASTLDGADTENDCSWTWFFEQFKNVFGEGENMCIVSNRNESIMKSVSIVFPNTIRKDDFDKLMAKMVKVDHRVNDYLEDAGYEKWSRVVPSSEYIFLVYEPRKRYIVCLERIICTCGRFQEDEIPCAHTIAVLKHKNVTDMHPYCSDYYKPDALAKTYKVAMVPMLDKEDWTVPDYVLDKIVLPPRYRRLVGRPRKRRNKNADEKITVNKNYCGQCGQEGHNMRTCTFFPKEK</sequence>
<feature type="domain" description="CCHC-type" evidence="5">
    <location>
        <begin position="419"/>
        <end position="432"/>
    </location>
</feature>
<dbReference type="PROSITE" id="PS50158">
    <property type="entry name" value="ZF_CCHC"/>
    <property type="match status" value="1"/>
</dbReference>
<dbReference type="PANTHER" id="PTHR31973:SF113">
    <property type="entry name" value="PROTEIN FAR1-RELATED SEQUENCE 5-LIKE"/>
    <property type="match status" value="1"/>
</dbReference>
<reference evidence="7 8" key="1">
    <citation type="submission" date="2020-09" db="EMBL/GenBank/DDBJ databases">
        <title>De no assembly of potato wild relative species, Solanum commersonii.</title>
        <authorList>
            <person name="Cho K."/>
        </authorList>
    </citation>
    <scope>NUCLEOTIDE SEQUENCE [LARGE SCALE GENOMIC DNA]</scope>
    <source>
        <strain evidence="7">LZ3.2</strain>
        <tissue evidence="7">Leaf</tissue>
    </source>
</reference>
<organism evidence="7 8">
    <name type="scientific">Solanum commersonii</name>
    <name type="common">Commerson's wild potato</name>
    <name type="synonym">Commerson's nightshade</name>
    <dbReference type="NCBI Taxonomy" id="4109"/>
    <lineage>
        <taxon>Eukaryota</taxon>
        <taxon>Viridiplantae</taxon>
        <taxon>Streptophyta</taxon>
        <taxon>Embryophyta</taxon>
        <taxon>Tracheophyta</taxon>
        <taxon>Spermatophyta</taxon>
        <taxon>Magnoliopsida</taxon>
        <taxon>eudicotyledons</taxon>
        <taxon>Gunneridae</taxon>
        <taxon>Pentapetalae</taxon>
        <taxon>asterids</taxon>
        <taxon>lamiids</taxon>
        <taxon>Solanales</taxon>
        <taxon>Solanaceae</taxon>
        <taxon>Solanoideae</taxon>
        <taxon>Solaneae</taxon>
        <taxon>Solanum</taxon>
    </lineage>
</organism>
<dbReference type="EMBL" id="JACXVP010000004">
    <property type="protein sequence ID" value="KAG5611446.1"/>
    <property type="molecule type" value="Genomic_DNA"/>
</dbReference>
<protein>
    <recommendedName>
        <fullName evidence="9">SWIM-type domain-containing protein</fullName>
    </recommendedName>
</protein>
<dbReference type="GO" id="GO:0003676">
    <property type="term" value="F:nucleic acid binding"/>
    <property type="evidence" value="ECO:0007669"/>
    <property type="project" value="InterPro"/>
</dbReference>
<feature type="domain" description="SWIM-type" evidence="6">
    <location>
        <begin position="311"/>
        <end position="343"/>
    </location>
</feature>
<evidence type="ECO:0000256" key="3">
    <source>
        <dbReference type="ARBA" id="ARBA00022833"/>
    </source>
</evidence>
<evidence type="ECO:0000256" key="2">
    <source>
        <dbReference type="ARBA" id="ARBA00022771"/>
    </source>
</evidence>
<dbReference type="GO" id="GO:0008270">
    <property type="term" value="F:zinc ion binding"/>
    <property type="evidence" value="ECO:0007669"/>
    <property type="project" value="UniProtKB-KW"/>
</dbReference>
<name>A0A9J5ZJM8_SOLCO</name>
<dbReference type="Pfam" id="PF04434">
    <property type="entry name" value="SWIM"/>
    <property type="match status" value="1"/>
</dbReference>
<evidence type="ECO:0000256" key="1">
    <source>
        <dbReference type="ARBA" id="ARBA00022723"/>
    </source>
</evidence>
<evidence type="ECO:0000313" key="8">
    <source>
        <dbReference type="Proteomes" id="UP000824120"/>
    </source>
</evidence>
<keyword evidence="2 4" id="KW-0863">Zinc-finger</keyword>
<proteinExistence type="predicted"/>
<comment type="caution">
    <text evidence="7">The sequence shown here is derived from an EMBL/GenBank/DDBJ whole genome shotgun (WGS) entry which is preliminary data.</text>
</comment>
<gene>
    <name evidence="7" type="ORF">H5410_022727</name>
</gene>
<evidence type="ECO:0008006" key="9">
    <source>
        <dbReference type="Google" id="ProtNLM"/>
    </source>
</evidence>
<dbReference type="AlphaFoldDB" id="A0A9J5ZJM8"/>
<keyword evidence="3" id="KW-0862">Zinc</keyword>
<dbReference type="InterPro" id="IPR007527">
    <property type="entry name" value="Znf_SWIM"/>
</dbReference>
<evidence type="ECO:0000259" key="6">
    <source>
        <dbReference type="PROSITE" id="PS50966"/>
    </source>
</evidence>
<dbReference type="Proteomes" id="UP000824120">
    <property type="component" value="Chromosome 4"/>
</dbReference>
<evidence type="ECO:0000256" key="4">
    <source>
        <dbReference type="PROSITE-ProRule" id="PRU00047"/>
    </source>
</evidence>
<keyword evidence="1" id="KW-0479">Metal-binding</keyword>
<evidence type="ECO:0000259" key="5">
    <source>
        <dbReference type="PROSITE" id="PS50158"/>
    </source>
</evidence>
<dbReference type="SMART" id="SM00575">
    <property type="entry name" value="ZnF_PMZ"/>
    <property type="match status" value="1"/>
</dbReference>
<dbReference type="PANTHER" id="PTHR31973">
    <property type="entry name" value="POLYPROTEIN, PUTATIVE-RELATED"/>
    <property type="match status" value="1"/>
</dbReference>
<dbReference type="InterPro" id="IPR001878">
    <property type="entry name" value="Znf_CCHC"/>
</dbReference>
<dbReference type="InterPro" id="IPR006564">
    <property type="entry name" value="Znf_PMZ"/>
</dbReference>
<dbReference type="PROSITE" id="PS50966">
    <property type="entry name" value="ZF_SWIM"/>
    <property type="match status" value="1"/>
</dbReference>
<dbReference type="OrthoDB" id="1300078at2759"/>
<keyword evidence="8" id="KW-1185">Reference proteome</keyword>
<evidence type="ECO:0000313" key="7">
    <source>
        <dbReference type="EMBL" id="KAG5611446.1"/>
    </source>
</evidence>